<dbReference type="Proteomes" id="UP000006906">
    <property type="component" value="Chromosome 3"/>
</dbReference>
<dbReference type="RefSeq" id="XP_042926315.1">
    <property type="nucleotide sequence ID" value="XM_043061186.1"/>
</dbReference>
<dbReference type="KEGG" id="cre:CHLRE_03g191600v5"/>
<evidence type="ECO:0000313" key="2">
    <source>
        <dbReference type="EMBL" id="PNW85543.1"/>
    </source>
</evidence>
<feature type="region of interest" description="Disordered" evidence="1">
    <location>
        <begin position="421"/>
        <end position="454"/>
    </location>
</feature>
<evidence type="ECO:0000313" key="3">
    <source>
        <dbReference type="Proteomes" id="UP000006906"/>
    </source>
</evidence>
<dbReference type="Gramene" id="PNW85543">
    <property type="protein sequence ID" value="PNW85543"/>
    <property type="gene ID" value="CHLRE_03g191600v5"/>
</dbReference>
<accession>A0A2K3DYC9</accession>
<sequence length="1317" mass="135544">MNDLDARAFVALDGTASSLLRPQPEALCLEACNGGLAGALARRQRSALVALACPDLPPSALSDSGLHLQAQQRARCALGRHERACVSGYRPHLRAAATARAVMAVDAGLAPDEAAEARERQELSIHNVAEDVWRSVYQAARSYEGHHRAFKEADDYSMEESAALMGMRDATLGLREAVRQVDERDVAAQLAALQPTSAAEAEERQRTTALGPVLSQPLEGVSTPAWLLRAEAARMLPARAALLLHCHAVLGCPPVDMEEACKKCNVSISGDPSTPACGRSAASAALLAAALLRYWQLQTCGAGHGSGGGSGSRSGSSGVEARAWLSSDFTDFAIVMSALQALALWLDHGRGVGATGALAALTRPAVLLRVAAVLSHDVVAGTPPEHLDTVVRQFVMQALQNPVREAVYTVLGLDAKGNESEDRKAAAAVGGGSGKAAARAPPAPGTAASGDAGLPDEEAQGLLLERVRSNFITCQQRARKNAKAQIEQLAAAGRKNKAKAGCSEGAATVDALGEELANQRVLEMRVAAGERLVAALFDPLPPLLASTPPGVSGAAPRGGQDVAALAKSPPPPPPQPAQVVRMLWRQGSALLPSRTQGKAPPDIVKIQWDTEVAEVAGQAALARAMVGALAPCWEANMGCTLFGAAAPCANSLTACNPTYSPGPHSSLVLQGSPAICYSLARTAAVNYVLDRVARGMAAAAAIEAAAMAMAREGLASECVGQASQPLPTAAAWCKQADRPAVTAAPLPTVAAAATAARVASQLPRLPYKEHSEAVGLLVAAIALPDTLGFFHRAVGWPLVMTLSGSEEERAQHARQVPAELLKPLDPTGVETQKLGRVCLTANWLAGREPGRGLVAAAEATPATDGTAAGGGPAGGDTTRGNARDWTASTGGASSLPEAVTKRAWQSKTVSIYGGSPGAITRAVCDVDVEVCHSALRACCLKPSNAHQTAEAAAKLAVLSRELRSDAAAPRELVVVPLLEPGALVCDTDALRRLRGIVCLVLRDLTQPAPAAAGAAAPGIGAGAREQRPPAHCEDEDEATEAAAVAAAGFKAPRVLRPDWRVRMPLILNRALCRVLGVPLGAIRWQLSELSPPPPDGGAGVQQGVKQRPLFDNSVGGGDGGGGAGSSNGAGAGAAAADLAARLQRAAQYLQSRAGRGVLFQPKIDSAGEGLGAAASGVHVGSNGTAAAKALPAAQVQAGLLALQEALADWKGLDEERIAGDGDGGLPFMLASVSRSDARRLLHSKAYRDLLGNKLDNLVPCEEGDSGYQGMYYGRQCAQSLQLLIVEGCVGRPTELLAERPAGEVAAAAVGSRWDELD</sequence>
<dbReference type="EMBL" id="CM008964">
    <property type="protein sequence ID" value="PNW85543.1"/>
    <property type="molecule type" value="Genomic_DNA"/>
</dbReference>
<evidence type="ECO:0000256" key="1">
    <source>
        <dbReference type="SAM" id="MobiDB-lite"/>
    </source>
</evidence>
<dbReference type="OrthoDB" id="10664166at2759"/>
<feature type="compositionally biased region" description="Low complexity" evidence="1">
    <location>
        <begin position="435"/>
        <end position="453"/>
    </location>
</feature>
<keyword evidence="3" id="KW-1185">Reference proteome</keyword>
<feature type="region of interest" description="Disordered" evidence="1">
    <location>
        <begin position="860"/>
        <end position="882"/>
    </location>
</feature>
<organism evidence="2 3">
    <name type="scientific">Chlamydomonas reinhardtii</name>
    <name type="common">Chlamydomonas smithii</name>
    <dbReference type="NCBI Taxonomy" id="3055"/>
    <lineage>
        <taxon>Eukaryota</taxon>
        <taxon>Viridiplantae</taxon>
        <taxon>Chlorophyta</taxon>
        <taxon>core chlorophytes</taxon>
        <taxon>Chlorophyceae</taxon>
        <taxon>CS clade</taxon>
        <taxon>Chlamydomonadales</taxon>
        <taxon>Chlamydomonadaceae</taxon>
        <taxon>Chlamydomonas</taxon>
    </lineage>
</organism>
<reference evidence="2 3" key="1">
    <citation type="journal article" date="2007" name="Science">
        <title>The Chlamydomonas genome reveals the evolution of key animal and plant functions.</title>
        <authorList>
            <person name="Merchant S.S."/>
            <person name="Prochnik S.E."/>
            <person name="Vallon O."/>
            <person name="Harris E.H."/>
            <person name="Karpowicz S.J."/>
            <person name="Witman G.B."/>
            <person name="Terry A."/>
            <person name="Salamov A."/>
            <person name="Fritz-Laylin L.K."/>
            <person name="Marechal-Drouard L."/>
            <person name="Marshall W.F."/>
            <person name="Qu L.H."/>
            <person name="Nelson D.R."/>
            <person name="Sanderfoot A.A."/>
            <person name="Spalding M.H."/>
            <person name="Kapitonov V.V."/>
            <person name="Ren Q."/>
            <person name="Ferris P."/>
            <person name="Lindquist E."/>
            <person name="Shapiro H."/>
            <person name="Lucas S.M."/>
            <person name="Grimwood J."/>
            <person name="Schmutz J."/>
            <person name="Cardol P."/>
            <person name="Cerutti H."/>
            <person name="Chanfreau G."/>
            <person name="Chen C.L."/>
            <person name="Cognat V."/>
            <person name="Croft M.T."/>
            <person name="Dent R."/>
            <person name="Dutcher S."/>
            <person name="Fernandez E."/>
            <person name="Fukuzawa H."/>
            <person name="Gonzalez-Ballester D."/>
            <person name="Gonzalez-Halphen D."/>
            <person name="Hallmann A."/>
            <person name="Hanikenne M."/>
            <person name="Hippler M."/>
            <person name="Inwood W."/>
            <person name="Jabbari K."/>
            <person name="Kalanon M."/>
            <person name="Kuras R."/>
            <person name="Lefebvre P.A."/>
            <person name="Lemaire S.D."/>
            <person name="Lobanov A.V."/>
            <person name="Lohr M."/>
            <person name="Manuell A."/>
            <person name="Meier I."/>
            <person name="Mets L."/>
            <person name="Mittag M."/>
            <person name="Mittelmeier T."/>
            <person name="Moroney J.V."/>
            <person name="Moseley J."/>
            <person name="Napoli C."/>
            <person name="Nedelcu A.M."/>
            <person name="Niyogi K."/>
            <person name="Novoselov S.V."/>
            <person name="Paulsen I.T."/>
            <person name="Pazour G."/>
            <person name="Purton S."/>
            <person name="Ral J.P."/>
            <person name="Riano-Pachon D.M."/>
            <person name="Riekhof W."/>
            <person name="Rymarquis L."/>
            <person name="Schroda M."/>
            <person name="Stern D."/>
            <person name="Umen J."/>
            <person name="Willows R."/>
            <person name="Wilson N."/>
            <person name="Zimmer S.L."/>
            <person name="Allmer J."/>
            <person name="Balk J."/>
            <person name="Bisova K."/>
            <person name="Chen C.J."/>
            <person name="Elias M."/>
            <person name="Gendler K."/>
            <person name="Hauser C."/>
            <person name="Lamb M.R."/>
            <person name="Ledford H."/>
            <person name="Long J.C."/>
            <person name="Minagawa J."/>
            <person name="Page M.D."/>
            <person name="Pan J."/>
            <person name="Pootakham W."/>
            <person name="Roje S."/>
            <person name="Rose A."/>
            <person name="Stahlberg E."/>
            <person name="Terauchi A.M."/>
            <person name="Yang P."/>
            <person name="Ball S."/>
            <person name="Bowler C."/>
            <person name="Dieckmann C.L."/>
            <person name="Gladyshev V.N."/>
            <person name="Green P."/>
            <person name="Jorgensen R."/>
            <person name="Mayfield S."/>
            <person name="Mueller-Roeber B."/>
            <person name="Rajamani S."/>
            <person name="Sayre R.T."/>
            <person name="Brokstein P."/>
            <person name="Dubchak I."/>
            <person name="Goodstein D."/>
            <person name="Hornick L."/>
            <person name="Huang Y.W."/>
            <person name="Jhaveri J."/>
            <person name="Luo Y."/>
            <person name="Martinez D."/>
            <person name="Ngau W.C."/>
            <person name="Otillar B."/>
            <person name="Poliakov A."/>
            <person name="Porter A."/>
            <person name="Szajkowski L."/>
            <person name="Werner G."/>
            <person name="Zhou K."/>
            <person name="Grigoriev I.V."/>
            <person name="Rokhsar D.S."/>
            <person name="Grossman A.R."/>
        </authorList>
    </citation>
    <scope>NUCLEOTIDE SEQUENCE [LARGE SCALE GENOMIC DNA]</scope>
    <source>
        <strain evidence="3">CC-503</strain>
    </source>
</reference>
<protein>
    <submittedName>
        <fullName evidence="2">Uncharacterized protein</fullName>
    </submittedName>
</protein>
<dbReference type="ExpressionAtlas" id="A0A2K3DYC9">
    <property type="expression patterns" value="baseline"/>
</dbReference>
<proteinExistence type="predicted"/>
<name>A0A2K3DYC9_CHLRE</name>
<dbReference type="InParanoid" id="A0A2K3DYC9"/>
<dbReference type="GeneID" id="66052941"/>
<feature type="region of interest" description="Disordered" evidence="1">
    <location>
        <begin position="548"/>
        <end position="576"/>
    </location>
</feature>
<gene>
    <name evidence="2" type="ORF">CHLRE_03g191600v5</name>
</gene>